<comment type="caution">
    <text evidence="1">The sequence shown here is derived from an EMBL/GenBank/DDBJ whole genome shotgun (WGS) entry which is preliminary data.</text>
</comment>
<dbReference type="Proteomes" id="UP000828390">
    <property type="component" value="Unassembled WGS sequence"/>
</dbReference>
<accession>A0A9D3YNX7</accession>
<dbReference type="EMBL" id="JAIWYP010000015">
    <property type="protein sequence ID" value="KAH3702473.1"/>
    <property type="molecule type" value="Genomic_DNA"/>
</dbReference>
<sequence length="121" mass="13705">MTSRVLTKKNARPLFQKDLTINVTYRKKNVQPPGGHVFQPTGPNLEPSPDIIGKNVHTKFHEEWTRNLTSRVLSKRNALPLGGHSFRRTITIFLTHEKCLAPGGHAFQQTGTIFEIIHDII</sequence>
<evidence type="ECO:0000313" key="2">
    <source>
        <dbReference type="Proteomes" id="UP000828390"/>
    </source>
</evidence>
<organism evidence="1 2">
    <name type="scientific">Dreissena polymorpha</name>
    <name type="common">Zebra mussel</name>
    <name type="synonym">Mytilus polymorpha</name>
    <dbReference type="NCBI Taxonomy" id="45954"/>
    <lineage>
        <taxon>Eukaryota</taxon>
        <taxon>Metazoa</taxon>
        <taxon>Spiralia</taxon>
        <taxon>Lophotrochozoa</taxon>
        <taxon>Mollusca</taxon>
        <taxon>Bivalvia</taxon>
        <taxon>Autobranchia</taxon>
        <taxon>Heteroconchia</taxon>
        <taxon>Euheterodonta</taxon>
        <taxon>Imparidentia</taxon>
        <taxon>Neoheterodontei</taxon>
        <taxon>Myida</taxon>
        <taxon>Dreissenoidea</taxon>
        <taxon>Dreissenidae</taxon>
        <taxon>Dreissena</taxon>
    </lineage>
</organism>
<keyword evidence="2" id="KW-1185">Reference proteome</keyword>
<name>A0A9D3YNX7_DREPO</name>
<protein>
    <submittedName>
        <fullName evidence="1">Uncharacterized protein</fullName>
    </submittedName>
</protein>
<reference evidence="1" key="1">
    <citation type="journal article" date="2019" name="bioRxiv">
        <title>The Genome of the Zebra Mussel, Dreissena polymorpha: A Resource for Invasive Species Research.</title>
        <authorList>
            <person name="McCartney M.A."/>
            <person name="Auch B."/>
            <person name="Kono T."/>
            <person name="Mallez S."/>
            <person name="Zhang Y."/>
            <person name="Obille A."/>
            <person name="Becker A."/>
            <person name="Abrahante J.E."/>
            <person name="Garbe J."/>
            <person name="Badalamenti J.P."/>
            <person name="Herman A."/>
            <person name="Mangelson H."/>
            <person name="Liachko I."/>
            <person name="Sullivan S."/>
            <person name="Sone E.D."/>
            <person name="Koren S."/>
            <person name="Silverstein K.A.T."/>
            <person name="Beckman K.B."/>
            <person name="Gohl D.M."/>
        </authorList>
    </citation>
    <scope>NUCLEOTIDE SEQUENCE</scope>
    <source>
        <strain evidence="1">Duluth1</strain>
        <tissue evidence="1">Whole animal</tissue>
    </source>
</reference>
<evidence type="ECO:0000313" key="1">
    <source>
        <dbReference type="EMBL" id="KAH3702473.1"/>
    </source>
</evidence>
<proteinExistence type="predicted"/>
<dbReference type="AlphaFoldDB" id="A0A9D3YNX7"/>
<reference evidence="1" key="2">
    <citation type="submission" date="2020-11" db="EMBL/GenBank/DDBJ databases">
        <authorList>
            <person name="McCartney M.A."/>
            <person name="Auch B."/>
            <person name="Kono T."/>
            <person name="Mallez S."/>
            <person name="Becker A."/>
            <person name="Gohl D.M."/>
            <person name="Silverstein K.A.T."/>
            <person name="Koren S."/>
            <person name="Bechman K.B."/>
            <person name="Herman A."/>
            <person name="Abrahante J.E."/>
            <person name="Garbe J."/>
        </authorList>
    </citation>
    <scope>NUCLEOTIDE SEQUENCE</scope>
    <source>
        <strain evidence="1">Duluth1</strain>
        <tissue evidence="1">Whole animal</tissue>
    </source>
</reference>
<gene>
    <name evidence="1" type="ORF">DPMN_077496</name>
</gene>